<accession>A0A6B3VXU2</accession>
<dbReference type="SMART" id="SM00710">
    <property type="entry name" value="PbH1"/>
    <property type="match status" value="6"/>
</dbReference>
<protein>
    <submittedName>
        <fullName evidence="7">Nitrous oxide reductase family maturation protein NosD</fullName>
    </submittedName>
</protein>
<dbReference type="NCBIfam" id="TIGR03804">
    <property type="entry name" value="para_beta_helix"/>
    <property type="match status" value="1"/>
</dbReference>
<evidence type="ECO:0000313" key="8">
    <source>
        <dbReference type="Proteomes" id="UP000472971"/>
    </source>
</evidence>
<dbReference type="InterPro" id="IPR051550">
    <property type="entry name" value="SCF-Subunits/Alg-Epimerases"/>
</dbReference>
<dbReference type="SMART" id="SM00722">
    <property type="entry name" value="CASH"/>
    <property type="match status" value="2"/>
</dbReference>
<evidence type="ECO:0000313" key="7">
    <source>
        <dbReference type="EMBL" id="NEY81095.1"/>
    </source>
</evidence>
<dbReference type="NCBIfam" id="TIGR04247">
    <property type="entry name" value="NosD_copper_fam"/>
    <property type="match status" value="1"/>
</dbReference>
<keyword evidence="2" id="KW-0677">Repeat</keyword>
<dbReference type="InterPro" id="IPR007742">
    <property type="entry name" value="NosD_dom"/>
</dbReference>
<comment type="caution">
    <text evidence="7">The sequence shown here is derived from an EMBL/GenBank/DDBJ whole genome shotgun (WGS) entry which is preliminary data.</text>
</comment>
<dbReference type="InterPro" id="IPR006626">
    <property type="entry name" value="PbH1"/>
</dbReference>
<dbReference type="InterPro" id="IPR006633">
    <property type="entry name" value="Carb-bd_sugar_hydrolysis-dom"/>
</dbReference>
<feature type="transmembrane region" description="Helical" evidence="4">
    <location>
        <begin position="437"/>
        <end position="456"/>
    </location>
</feature>
<evidence type="ECO:0000256" key="4">
    <source>
        <dbReference type="SAM" id="Phobius"/>
    </source>
</evidence>
<dbReference type="EMBL" id="JAAIWN010000010">
    <property type="protein sequence ID" value="NEY81095.1"/>
    <property type="molecule type" value="Genomic_DNA"/>
</dbReference>
<evidence type="ECO:0000259" key="5">
    <source>
        <dbReference type="SMART" id="SM00722"/>
    </source>
</evidence>
<keyword evidence="4" id="KW-0812">Transmembrane</keyword>
<dbReference type="AlphaFoldDB" id="A0A6B3VXU2"/>
<feature type="transmembrane region" description="Helical" evidence="4">
    <location>
        <begin position="16"/>
        <end position="32"/>
    </location>
</feature>
<dbReference type="Proteomes" id="UP000570010">
    <property type="component" value="Unassembled WGS sequence"/>
</dbReference>
<evidence type="ECO:0000256" key="1">
    <source>
        <dbReference type="ARBA" id="ARBA00004906"/>
    </source>
</evidence>
<proteinExistence type="predicted"/>
<feature type="domain" description="Carbohydrate-binding/sugar hydrolysis" evidence="5">
    <location>
        <begin position="63"/>
        <end position="200"/>
    </location>
</feature>
<dbReference type="EMBL" id="JACEIO010000010">
    <property type="protein sequence ID" value="MBA4536728.1"/>
    <property type="molecule type" value="Genomic_DNA"/>
</dbReference>
<dbReference type="RefSeq" id="WP_163241195.1">
    <property type="nucleotide sequence ID" value="NZ_CP082780.1"/>
</dbReference>
<dbReference type="Gene3D" id="2.160.20.10">
    <property type="entry name" value="Single-stranded right-handed beta-helix, Pectin lyase-like"/>
    <property type="match status" value="1"/>
</dbReference>
<dbReference type="PANTHER" id="PTHR22990">
    <property type="entry name" value="F-BOX ONLY PROTEIN"/>
    <property type="match status" value="1"/>
</dbReference>
<keyword evidence="4" id="KW-0472">Membrane</keyword>
<dbReference type="InterPro" id="IPR012334">
    <property type="entry name" value="Pectin_lyas_fold"/>
</dbReference>
<comment type="pathway">
    <text evidence="1">Protein modification; protein ubiquitination.</text>
</comment>
<gene>
    <name evidence="7" type="primary">nosD</name>
    <name evidence="7" type="ORF">G4D64_06065</name>
    <name evidence="6" type="ORF">H1Z61_06100</name>
</gene>
<keyword evidence="8" id="KW-1185">Reference proteome</keyword>
<reference evidence="6 9" key="2">
    <citation type="submission" date="2020-07" db="EMBL/GenBank/DDBJ databases">
        <authorList>
            <person name="Feng H."/>
        </authorList>
    </citation>
    <scope>NUCLEOTIDE SEQUENCE [LARGE SCALE GENOMIC DNA]</scope>
    <source>
        <strain evidence="9">s-12</strain>
        <strain evidence="6">S-12</strain>
    </source>
</reference>
<evidence type="ECO:0000313" key="9">
    <source>
        <dbReference type="Proteomes" id="UP000570010"/>
    </source>
</evidence>
<dbReference type="InterPro" id="IPR022441">
    <property type="entry name" value="Para_beta_helix_rpt-2"/>
</dbReference>
<keyword evidence="4" id="KW-1133">Transmembrane helix</keyword>
<organism evidence="7 8">
    <name type="scientific">Bacillus aquiflavi</name>
    <dbReference type="NCBI Taxonomy" id="2672567"/>
    <lineage>
        <taxon>Bacteria</taxon>
        <taxon>Bacillati</taxon>
        <taxon>Bacillota</taxon>
        <taxon>Bacilli</taxon>
        <taxon>Bacillales</taxon>
        <taxon>Bacillaceae</taxon>
        <taxon>Bacillus</taxon>
    </lineage>
</organism>
<dbReference type="InterPro" id="IPR011050">
    <property type="entry name" value="Pectin_lyase_fold/virulence"/>
</dbReference>
<keyword evidence="3" id="KW-0833">Ubl conjugation pathway</keyword>
<dbReference type="PANTHER" id="PTHR22990:SF15">
    <property type="entry name" value="F-BOX ONLY PROTEIN 10"/>
    <property type="match status" value="1"/>
</dbReference>
<name>A0A6B3VXU2_9BACI</name>
<feature type="domain" description="Carbohydrate-binding/sugar hydrolysis" evidence="5">
    <location>
        <begin position="222"/>
        <end position="377"/>
    </location>
</feature>
<dbReference type="Pfam" id="PF05048">
    <property type="entry name" value="NosD"/>
    <property type="match status" value="1"/>
</dbReference>
<evidence type="ECO:0000256" key="3">
    <source>
        <dbReference type="ARBA" id="ARBA00022786"/>
    </source>
</evidence>
<sequence>MLDSDDKQCKVQKRNWLLYAMMFFAVFFVLFQKPAFAHELVVEEGQSIQAVIDQAAAGAKIVVPKGVFKENLTISKPITIAGMEGAVIDGGNKGNVITVNEADNVVITGLTIQNSGSAEKDSGIYLVKGTNNRIEGNRFINNHFGINVDKGTDHLIVNNEIKGDATHFSKRGNGIHLFKGSGHFIKNNQIDSVQDGVYFDFTKKIHVVNNSIKSSRYALHYMFSGDILTEENNLTENVTGLMVMDSNSLKFLNNVVTDHFHFRGFGVLIYDAKDIYLEGNEIIRNSTGISFEKGVNTETVKNIIAANQVGLEFIGENSGNIFSENNFISNIVQSKIANEKMRLDNGKLGNYWDDYGQFDVTGDGIGETYYKAGSLYDQLLRKQPYWQFFFESPAVKLWSKAESLFPSLGSANVFDELPAIEPFPLSKQKSVKEHGRSGMVILTAAVLLLVASITIIKGRKLS</sequence>
<evidence type="ECO:0000256" key="2">
    <source>
        <dbReference type="ARBA" id="ARBA00022737"/>
    </source>
</evidence>
<dbReference type="Proteomes" id="UP000472971">
    <property type="component" value="Unassembled WGS sequence"/>
</dbReference>
<reference evidence="7 8" key="1">
    <citation type="submission" date="2020-02" db="EMBL/GenBank/DDBJ databases">
        <title>Bacillus aquiflavi sp. nov., isolated from yellow water of strong flavor Chinese baijiu in Yibin region of China.</title>
        <authorList>
            <person name="Xie J."/>
        </authorList>
    </citation>
    <scope>NUCLEOTIDE SEQUENCE [LARGE SCALE GENOMIC DNA]</scope>
    <source>
        <strain evidence="7 8">3H-10</strain>
    </source>
</reference>
<dbReference type="SUPFAM" id="SSF51126">
    <property type="entry name" value="Pectin lyase-like"/>
    <property type="match status" value="1"/>
</dbReference>
<evidence type="ECO:0000313" key="6">
    <source>
        <dbReference type="EMBL" id="MBA4536728.1"/>
    </source>
</evidence>
<dbReference type="InterPro" id="IPR026464">
    <property type="entry name" value="NosD_copper_fam"/>
</dbReference>